<dbReference type="EMBL" id="JAXOVW010000024">
    <property type="protein sequence ID" value="MDZ5607934.1"/>
    <property type="molecule type" value="Genomic_DNA"/>
</dbReference>
<organism evidence="2 3">
    <name type="scientific">Bacillus bingmayongensis</name>
    <dbReference type="NCBI Taxonomy" id="1150157"/>
    <lineage>
        <taxon>Bacteria</taxon>
        <taxon>Bacillati</taxon>
        <taxon>Bacillota</taxon>
        <taxon>Bacilli</taxon>
        <taxon>Bacillales</taxon>
        <taxon>Bacillaceae</taxon>
        <taxon>Bacillus</taxon>
    </lineage>
</organism>
<dbReference type="PANTHER" id="PTHR34180:SF1">
    <property type="entry name" value="BETA-ALANYL-DOPAMINE_CARCININE HYDROLASE"/>
    <property type="match status" value="1"/>
</dbReference>
<name>A0ABU5JWX1_9BACI</name>
<evidence type="ECO:0000313" key="3">
    <source>
        <dbReference type="Proteomes" id="UP001291930"/>
    </source>
</evidence>
<comment type="caution">
    <text evidence="2">The sequence shown here is derived from an EMBL/GenBank/DDBJ whole genome shotgun (WGS) entry which is preliminary data.</text>
</comment>
<dbReference type="Proteomes" id="UP001291930">
    <property type="component" value="Unassembled WGS sequence"/>
</dbReference>
<gene>
    <name evidence="2" type="ORF">U2I54_12695</name>
</gene>
<sequence length="340" mass="39410">MYHPRLRGTHYEMGKHYASILYKNGFRFPKVSKEKLAFGKQSHVLLNDFYPELIEEMKGLAEGCHVTYEEISSFILSIGVFEPEAQCSIFAFYNGSEVIMGRNYDLILDLKKYTESSLVCPNHKYSYVGHSDVFLGKVDGMNEKGLAVAITLVQSKYKEVGLNFYVAVRKILENASTVEEAIHILRRFPSSICNNYLLADGAGNMAVVEKAPHNMFVRRPRENEDFIICTNHFVSKEMIALQQNVDNDWSKSQNRYTYIEEQLRKNSQLNRESAQDILSNGKEHVCLNMKKYNFGTLYSVVYELNSLRIHRAEGQPNRCKYKEDRRLIEEFYKKKRGNIN</sequence>
<dbReference type="Gene3D" id="3.60.60.10">
    <property type="entry name" value="Penicillin V Acylase, Chain A"/>
    <property type="match status" value="1"/>
</dbReference>
<dbReference type="RefSeq" id="WP_374217916.1">
    <property type="nucleotide sequence ID" value="NZ_JAXOVW010000024.1"/>
</dbReference>
<dbReference type="InterPro" id="IPR029055">
    <property type="entry name" value="Ntn_hydrolases_N"/>
</dbReference>
<accession>A0ABU5JWX1</accession>
<dbReference type="InterPro" id="IPR047801">
    <property type="entry name" value="Peptidase_C45"/>
</dbReference>
<keyword evidence="3" id="KW-1185">Reference proteome</keyword>
<dbReference type="PANTHER" id="PTHR34180">
    <property type="entry name" value="PEPTIDASE C45"/>
    <property type="match status" value="1"/>
</dbReference>
<reference evidence="3" key="1">
    <citation type="submission" date="2023-11" db="EMBL/GenBank/DDBJ databases">
        <title>Genome Sequence of Bacillus pseudomycoides stain BUPM19.</title>
        <authorList>
            <person name="Farhat A."/>
        </authorList>
    </citation>
    <scope>NUCLEOTIDE SEQUENCE [LARGE SCALE GENOMIC DNA]</scope>
    <source>
        <strain evidence="3">BUPM19</strain>
    </source>
</reference>
<evidence type="ECO:0000313" key="2">
    <source>
        <dbReference type="EMBL" id="MDZ5607934.1"/>
    </source>
</evidence>
<evidence type="ECO:0000259" key="1">
    <source>
        <dbReference type="Pfam" id="PF03417"/>
    </source>
</evidence>
<protein>
    <submittedName>
        <fullName evidence="2">C45 family peptidase</fullName>
    </submittedName>
</protein>
<dbReference type="InterPro" id="IPR047794">
    <property type="entry name" value="C45_proenzyme-like"/>
</dbReference>
<feature type="domain" description="Peptidase C45 hydrolase" evidence="1">
    <location>
        <begin position="96"/>
        <end position="317"/>
    </location>
</feature>
<dbReference type="SUPFAM" id="SSF56235">
    <property type="entry name" value="N-terminal nucleophile aminohydrolases (Ntn hydrolases)"/>
    <property type="match status" value="1"/>
</dbReference>
<proteinExistence type="predicted"/>
<dbReference type="Pfam" id="PF03417">
    <property type="entry name" value="AAT"/>
    <property type="match status" value="1"/>
</dbReference>
<dbReference type="InterPro" id="IPR005079">
    <property type="entry name" value="Peptidase_C45_hydrolase"/>
</dbReference>
<dbReference type="NCBIfam" id="NF040521">
    <property type="entry name" value="C45_proenzyme"/>
    <property type="match status" value="1"/>
</dbReference>